<protein>
    <submittedName>
        <fullName evidence="3">Uncharacterized protein</fullName>
    </submittedName>
</protein>
<evidence type="ECO:0000256" key="1">
    <source>
        <dbReference type="SAM" id="MobiDB-lite"/>
    </source>
</evidence>
<proteinExistence type="predicted"/>
<feature type="chain" id="PRO_5006059437" evidence="2">
    <location>
        <begin position="26"/>
        <end position="151"/>
    </location>
</feature>
<name>A0A0P1BEV3_9BASI</name>
<keyword evidence="4" id="KW-1185">Reference proteome</keyword>
<dbReference type="Proteomes" id="UP000054845">
    <property type="component" value="Unassembled WGS sequence"/>
</dbReference>
<organism evidence="3 4">
    <name type="scientific">Ceraceosorus bombacis</name>
    <dbReference type="NCBI Taxonomy" id="401625"/>
    <lineage>
        <taxon>Eukaryota</taxon>
        <taxon>Fungi</taxon>
        <taxon>Dikarya</taxon>
        <taxon>Basidiomycota</taxon>
        <taxon>Ustilaginomycotina</taxon>
        <taxon>Exobasidiomycetes</taxon>
        <taxon>Ceraceosorales</taxon>
        <taxon>Ceraceosoraceae</taxon>
        <taxon>Ceraceosorus</taxon>
    </lineage>
</organism>
<evidence type="ECO:0000313" key="3">
    <source>
        <dbReference type="EMBL" id="CEH14701.1"/>
    </source>
</evidence>
<dbReference type="EMBL" id="CCYA01000247">
    <property type="protein sequence ID" value="CEH14701.1"/>
    <property type="molecule type" value="Genomic_DNA"/>
</dbReference>
<evidence type="ECO:0000313" key="4">
    <source>
        <dbReference type="Proteomes" id="UP000054845"/>
    </source>
</evidence>
<keyword evidence="2" id="KW-0732">Signal</keyword>
<feature type="compositionally biased region" description="Low complexity" evidence="1">
    <location>
        <begin position="30"/>
        <end position="60"/>
    </location>
</feature>
<feature type="compositionally biased region" description="Low complexity" evidence="1">
    <location>
        <begin position="68"/>
        <end position="88"/>
    </location>
</feature>
<dbReference type="AlphaFoldDB" id="A0A0P1BEV3"/>
<evidence type="ECO:0000256" key="2">
    <source>
        <dbReference type="SAM" id="SignalP"/>
    </source>
</evidence>
<feature type="signal peptide" evidence="2">
    <location>
        <begin position="1"/>
        <end position="25"/>
    </location>
</feature>
<reference evidence="3 4" key="1">
    <citation type="submission" date="2014-09" db="EMBL/GenBank/DDBJ databases">
        <authorList>
            <person name="Magalhaes I.L.F."/>
            <person name="Oliveira U."/>
            <person name="Santos F.R."/>
            <person name="Vidigal T.H.D.A."/>
            <person name="Brescovit A.D."/>
            <person name="Santos A.J."/>
        </authorList>
    </citation>
    <scope>NUCLEOTIDE SEQUENCE [LARGE SCALE GENOMIC DNA]</scope>
</reference>
<accession>A0A0P1BEV3</accession>
<sequence length="151" mass="14776">MRVLDRTQALALICSLLFAVVIVQAQSTNQPQSNSSQAPNSSGSSNAPQPTGNNTTPANGNGNGNGTTSGNSTNTNATQTTTTQANFPTAPVFTTGALAGTQAAPAPAGTAGTGSNAVGPNDGYIAAANRLYAAAGISTVALLGAGTWLIL</sequence>
<feature type="region of interest" description="Disordered" evidence="1">
    <location>
        <begin position="30"/>
        <end position="88"/>
    </location>
</feature>